<dbReference type="PANTHER" id="PTHR45745:SF1">
    <property type="entry name" value="PHOSPHOGLUCOMUTASE 2B-RELATED"/>
    <property type="match status" value="1"/>
</dbReference>
<dbReference type="SUPFAM" id="SSF55957">
    <property type="entry name" value="Phosphoglucomutase, C-terminal domain"/>
    <property type="match status" value="1"/>
</dbReference>
<comment type="cofactor">
    <cofactor evidence="1">
        <name>Mg(2+)</name>
        <dbReference type="ChEBI" id="CHEBI:18420"/>
    </cofactor>
</comment>
<dbReference type="GO" id="GO:0008973">
    <property type="term" value="F:phosphopentomutase activity"/>
    <property type="evidence" value="ECO:0007669"/>
    <property type="project" value="TreeGrafter"/>
</dbReference>
<evidence type="ECO:0000256" key="1">
    <source>
        <dbReference type="ARBA" id="ARBA00001946"/>
    </source>
</evidence>
<dbReference type="GO" id="GO:0046872">
    <property type="term" value="F:metal ion binding"/>
    <property type="evidence" value="ECO:0007669"/>
    <property type="project" value="UniProtKB-KW"/>
</dbReference>
<feature type="domain" description="Alpha-D-phosphohexomutase C-terminal" evidence="7">
    <location>
        <begin position="416"/>
        <end position="468"/>
    </location>
</feature>
<evidence type="ECO:0000313" key="12">
    <source>
        <dbReference type="Proteomes" id="UP000035036"/>
    </source>
</evidence>
<feature type="domain" description="Alpha-D-phosphohexomutase alpha/beta/alpha" evidence="10">
    <location>
        <begin position="271"/>
        <end position="380"/>
    </location>
</feature>
<dbReference type="GO" id="GO:0005975">
    <property type="term" value="P:carbohydrate metabolic process"/>
    <property type="evidence" value="ECO:0007669"/>
    <property type="project" value="InterPro"/>
</dbReference>
<evidence type="ECO:0000259" key="8">
    <source>
        <dbReference type="Pfam" id="PF02878"/>
    </source>
</evidence>
<dbReference type="Pfam" id="PF02879">
    <property type="entry name" value="PGM_PMM_II"/>
    <property type="match status" value="1"/>
</dbReference>
<sequence length="474" mass="52026">MAQIKFGTSGWRGIMCEDFIFDHVKVVTQAIADYLHAQGEADKGVVIGYDARFMGERFAHEAARVLAGASILSMVCDRDTPTPVIAFEILRRQAGGGINFTASHNPPEYNGLKFSPSWGGPALPETTSDIEKRANAMLGQVCYKEMALDKAVRAGLVEEIDPREPYFKAIRSLVDFDAIARSGMTLAVNPMYGTARGYLDTLLQEAGVKVVTMNDHRDPYFGGMPPEPSKAHIPDFIKLVKERDDIALGLATDGDADRYGVIDGDGTYIEPNYILPLLYDYMLRRGKRGDAARSVATSHFLDAVARHHGQKVLETSVGFKFIGEYIRDDKILIGGEESAGLTVQGHVPDKDGILACLLIAEMVAVEGKSLSALLSDLYQRVGEFHARRENFRLTPELEDSFAEKIKSPPQALAGKKIAEVITLDGCKFLFEDGTWVLFRKSGTEPVVRVYGEAGDEKELQRLIDAAAEFVGVVK</sequence>
<dbReference type="STRING" id="483547.GSUB_07090"/>
<evidence type="ECO:0000256" key="3">
    <source>
        <dbReference type="ARBA" id="ARBA00022553"/>
    </source>
</evidence>
<evidence type="ECO:0000313" key="11">
    <source>
        <dbReference type="EMBL" id="AJF06360.1"/>
    </source>
</evidence>
<feature type="domain" description="Alpha-D-phosphohexomutase alpha/beta/alpha" evidence="8">
    <location>
        <begin position="4"/>
        <end position="135"/>
    </location>
</feature>
<comment type="similarity">
    <text evidence="2">Belongs to the phosphohexose mutase family.</text>
</comment>
<keyword evidence="5" id="KW-0460">Magnesium</keyword>
<dbReference type="Pfam" id="PF02880">
    <property type="entry name" value="PGM_PMM_III"/>
    <property type="match status" value="1"/>
</dbReference>
<dbReference type="OrthoDB" id="9806956at2"/>
<dbReference type="InterPro" id="IPR005845">
    <property type="entry name" value="A-D-PHexomutase_a/b/a-II"/>
</dbReference>
<keyword evidence="3" id="KW-0597">Phosphoprotein</keyword>
<keyword evidence="12" id="KW-1185">Reference proteome</keyword>
<name>A0A0B5FQI3_9BACT</name>
<dbReference type="Pfam" id="PF00408">
    <property type="entry name" value="PGM_PMM_IV"/>
    <property type="match status" value="1"/>
</dbReference>
<evidence type="ECO:0000256" key="4">
    <source>
        <dbReference type="ARBA" id="ARBA00022723"/>
    </source>
</evidence>
<dbReference type="InterPro" id="IPR005844">
    <property type="entry name" value="A-D-PHexomutase_a/b/a-I"/>
</dbReference>
<evidence type="ECO:0000259" key="7">
    <source>
        <dbReference type="Pfam" id="PF00408"/>
    </source>
</evidence>
<dbReference type="KEGG" id="gsb:GSUB_07090"/>
<accession>A0A0B5FQI3</accession>
<dbReference type="AlphaFoldDB" id="A0A0B5FQI3"/>
<dbReference type="Gene3D" id="3.40.120.10">
    <property type="entry name" value="Alpha-D-Glucose-1,6-Bisphosphate, subunit A, domain 3"/>
    <property type="match status" value="3"/>
</dbReference>
<dbReference type="InterPro" id="IPR005843">
    <property type="entry name" value="A-D-PHexomutase_C"/>
</dbReference>
<gene>
    <name evidence="11" type="ORF">GSUB_07090</name>
</gene>
<protein>
    <submittedName>
        <fullName evidence="11">Phosphoglucomutase</fullName>
    </submittedName>
</protein>
<evidence type="ECO:0000256" key="5">
    <source>
        <dbReference type="ARBA" id="ARBA00022842"/>
    </source>
</evidence>
<evidence type="ECO:0000256" key="6">
    <source>
        <dbReference type="ARBA" id="ARBA00023235"/>
    </source>
</evidence>
<keyword evidence="6" id="KW-0413">Isomerase</keyword>
<evidence type="ECO:0000256" key="2">
    <source>
        <dbReference type="ARBA" id="ARBA00010231"/>
    </source>
</evidence>
<dbReference type="Proteomes" id="UP000035036">
    <property type="component" value="Chromosome"/>
</dbReference>
<dbReference type="CDD" id="cd05800">
    <property type="entry name" value="PGM_like2"/>
    <property type="match status" value="1"/>
</dbReference>
<proteinExistence type="inferred from homology"/>
<dbReference type="Gene3D" id="3.30.310.50">
    <property type="entry name" value="Alpha-D-phosphohexomutase, C-terminal domain"/>
    <property type="match status" value="1"/>
</dbReference>
<keyword evidence="4" id="KW-0479">Metal-binding</keyword>
<dbReference type="InterPro" id="IPR005846">
    <property type="entry name" value="A-D-PHexomutase_a/b/a-III"/>
</dbReference>
<dbReference type="PRINTS" id="PR00509">
    <property type="entry name" value="PGMPMM"/>
</dbReference>
<dbReference type="GO" id="GO:0006166">
    <property type="term" value="P:purine ribonucleoside salvage"/>
    <property type="evidence" value="ECO:0007669"/>
    <property type="project" value="TreeGrafter"/>
</dbReference>
<dbReference type="EMBL" id="CP010311">
    <property type="protein sequence ID" value="AJF06360.1"/>
    <property type="molecule type" value="Genomic_DNA"/>
</dbReference>
<organism evidence="11 12">
    <name type="scientific">Geoalkalibacter subterraneus</name>
    <dbReference type="NCBI Taxonomy" id="483547"/>
    <lineage>
        <taxon>Bacteria</taxon>
        <taxon>Pseudomonadati</taxon>
        <taxon>Thermodesulfobacteriota</taxon>
        <taxon>Desulfuromonadia</taxon>
        <taxon>Desulfuromonadales</taxon>
        <taxon>Geoalkalibacteraceae</taxon>
        <taxon>Geoalkalibacter</taxon>
    </lineage>
</organism>
<dbReference type="InterPro" id="IPR016055">
    <property type="entry name" value="A-D-PHexomutase_a/b/a-I/II/III"/>
</dbReference>
<dbReference type="RefSeq" id="WP_040199947.1">
    <property type="nucleotide sequence ID" value="NZ_CP010311.1"/>
</dbReference>
<dbReference type="SUPFAM" id="SSF53738">
    <property type="entry name" value="Phosphoglucomutase, first 3 domains"/>
    <property type="match status" value="2"/>
</dbReference>
<feature type="domain" description="Alpha-D-phosphohexomutase alpha/beta/alpha" evidence="9">
    <location>
        <begin position="164"/>
        <end position="266"/>
    </location>
</feature>
<dbReference type="Pfam" id="PF02878">
    <property type="entry name" value="PGM_PMM_I"/>
    <property type="match status" value="1"/>
</dbReference>
<dbReference type="HOGENOM" id="CLU_016950_7_1_7"/>
<evidence type="ECO:0000259" key="10">
    <source>
        <dbReference type="Pfam" id="PF02880"/>
    </source>
</evidence>
<evidence type="ECO:0000259" key="9">
    <source>
        <dbReference type="Pfam" id="PF02879"/>
    </source>
</evidence>
<dbReference type="InterPro" id="IPR005841">
    <property type="entry name" value="Alpha-D-phosphohexomutase_SF"/>
</dbReference>
<reference evidence="11 12" key="1">
    <citation type="journal article" date="2015" name="Genome Announc.">
        <title>Genomes of Geoalkalibacter ferrihydriticus Z-0531T and Geoalkalibacter subterraneus Red1T, Two Haloalkaliphilic Metal-Reducing Deltaproteobacteria.</title>
        <authorList>
            <person name="Badalamenti J.P."/>
            <person name="Krajmalnik-Brown R."/>
            <person name="Torres C.I."/>
            <person name="Bond D.R."/>
        </authorList>
    </citation>
    <scope>NUCLEOTIDE SEQUENCE [LARGE SCALE GENOMIC DNA]</scope>
    <source>
        <strain evidence="11 12">Red1</strain>
    </source>
</reference>
<dbReference type="InterPro" id="IPR036900">
    <property type="entry name" value="A-D-PHexomutase_C_sf"/>
</dbReference>
<dbReference type="PANTHER" id="PTHR45745">
    <property type="entry name" value="PHOSPHOMANNOMUTASE 45A"/>
    <property type="match status" value="1"/>
</dbReference>